<reference evidence="1" key="2">
    <citation type="journal article" date="2015" name="Data Brief">
        <title>Shoot transcriptome of the giant reed, Arundo donax.</title>
        <authorList>
            <person name="Barrero R.A."/>
            <person name="Guerrero F.D."/>
            <person name="Moolhuijzen P."/>
            <person name="Goolsby J.A."/>
            <person name="Tidwell J."/>
            <person name="Bellgard S.E."/>
            <person name="Bellgard M.I."/>
        </authorList>
    </citation>
    <scope>NUCLEOTIDE SEQUENCE</scope>
    <source>
        <tissue evidence="1">Shoot tissue taken approximately 20 cm above the soil surface</tissue>
    </source>
</reference>
<organism evidence="1">
    <name type="scientific">Arundo donax</name>
    <name type="common">Giant reed</name>
    <name type="synonym">Donax arundinaceus</name>
    <dbReference type="NCBI Taxonomy" id="35708"/>
    <lineage>
        <taxon>Eukaryota</taxon>
        <taxon>Viridiplantae</taxon>
        <taxon>Streptophyta</taxon>
        <taxon>Embryophyta</taxon>
        <taxon>Tracheophyta</taxon>
        <taxon>Spermatophyta</taxon>
        <taxon>Magnoliopsida</taxon>
        <taxon>Liliopsida</taxon>
        <taxon>Poales</taxon>
        <taxon>Poaceae</taxon>
        <taxon>PACMAD clade</taxon>
        <taxon>Arundinoideae</taxon>
        <taxon>Arundineae</taxon>
        <taxon>Arundo</taxon>
    </lineage>
</organism>
<sequence length="35" mass="4042">MSISHLENDNPITLLPHYLPSELYHHYLYTSSAPS</sequence>
<dbReference type="AlphaFoldDB" id="A0A0A8XX11"/>
<proteinExistence type="predicted"/>
<evidence type="ECO:0000313" key="1">
    <source>
        <dbReference type="EMBL" id="JAD18529.1"/>
    </source>
</evidence>
<name>A0A0A8XX11_ARUDO</name>
<reference evidence="1" key="1">
    <citation type="submission" date="2014-09" db="EMBL/GenBank/DDBJ databases">
        <authorList>
            <person name="Magalhaes I.L.F."/>
            <person name="Oliveira U."/>
            <person name="Santos F.R."/>
            <person name="Vidigal T.H.D.A."/>
            <person name="Brescovit A.D."/>
            <person name="Santos A.J."/>
        </authorList>
    </citation>
    <scope>NUCLEOTIDE SEQUENCE</scope>
    <source>
        <tissue evidence="1">Shoot tissue taken approximately 20 cm above the soil surface</tissue>
    </source>
</reference>
<protein>
    <submittedName>
        <fullName evidence="1">Uncharacterized protein</fullName>
    </submittedName>
</protein>
<accession>A0A0A8XX11</accession>
<dbReference type="EMBL" id="GBRH01279366">
    <property type="protein sequence ID" value="JAD18529.1"/>
    <property type="molecule type" value="Transcribed_RNA"/>
</dbReference>